<feature type="domain" description="C2H2-type" evidence="1">
    <location>
        <begin position="33"/>
        <end position="53"/>
    </location>
</feature>
<organism evidence="2 3">
    <name type="scientific">Cochliobolus sativus</name>
    <name type="common">Common root rot and spot blotch fungus</name>
    <name type="synonym">Bipolaris sorokiniana</name>
    <dbReference type="NCBI Taxonomy" id="45130"/>
    <lineage>
        <taxon>Eukaryota</taxon>
        <taxon>Fungi</taxon>
        <taxon>Dikarya</taxon>
        <taxon>Ascomycota</taxon>
        <taxon>Pezizomycotina</taxon>
        <taxon>Dothideomycetes</taxon>
        <taxon>Pleosporomycetidae</taxon>
        <taxon>Pleosporales</taxon>
        <taxon>Pleosporineae</taxon>
        <taxon>Pleosporaceae</taxon>
        <taxon>Bipolaris</taxon>
    </lineage>
</organism>
<accession>A0A8H6DS87</accession>
<dbReference type="Proteomes" id="UP000624244">
    <property type="component" value="Unassembled WGS sequence"/>
</dbReference>
<dbReference type="InterPro" id="IPR013087">
    <property type="entry name" value="Znf_C2H2_type"/>
</dbReference>
<dbReference type="AlphaFoldDB" id="A0A8H6DS87"/>
<evidence type="ECO:0000313" key="2">
    <source>
        <dbReference type="EMBL" id="KAF5846152.1"/>
    </source>
</evidence>
<protein>
    <recommendedName>
        <fullName evidence="1">C2H2-type domain-containing protein</fullName>
    </recommendedName>
</protein>
<reference evidence="2" key="1">
    <citation type="submission" date="2019-11" db="EMBL/GenBank/DDBJ databases">
        <title>Bipolaris sorokiniana Genome sequencing.</title>
        <authorList>
            <person name="Wang H."/>
        </authorList>
    </citation>
    <scope>NUCLEOTIDE SEQUENCE</scope>
</reference>
<dbReference type="EMBL" id="WNKQ01000017">
    <property type="protein sequence ID" value="KAF5846152.1"/>
    <property type="molecule type" value="Genomic_DNA"/>
</dbReference>
<sequence>MPTYSLFLRWGAVNQLPIIQEARVPYQAKNYQCQRCLKSFPCHEPYLYHASKHGDTIEYICFKFNQLASLTPDIIAFHGVYCRRSTHYVRVTISRPLGPTSTIQRIDEEEELTLEEFLKTDFSFTERYKEIMKRVEEFDRQCCRPIYDTITVRTLGYSSLDTGSNFIQFSTKKLVNRLLSCFACIPISRQLRSSRWSSTRDTRSTLLCSSTKAISATNGQDLVADDPSSVARNSLPENVSGVIAVDSFYSTPNGVRGDKVLVATPQDTIILLRQVNLDALLRHTRITNQLREIVGDYAYEELREYEEKRMDIPDPVYQGILPDDLPIRVGEGIRLEDCSPMLEAQVCSVLDS</sequence>
<gene>
    <name evidence="2" type="ORF">GGP41_008640</name>
</gene>
<dbReference type="PROSITE" id="PS00028">
    <property type="entry name" value="ZINC_FINGER_C2H2_1"/>
    <property type="match status" value="1"/>
</dbReference>
<proteinExistence type="predicted"/>
<evidence type="ECO:0000313" key="3">
    <source>
        <dbReference type="Proteomes" id="UP000624244"/>
    </source>
</evidence>
<comment type="caution">
    <text evidence="2">The sequence shown here is derived from an EMBL/GenBank/DDBJ whole genome shotgun (WGS) entry which is preliminary data.</text>
</comment>
<name>A0A8H6DS87_COCSA</name>
<evidence type="ECO:0000259" key="1">
    <source>
        <dbReference type="PROSITE" id="PS00028"/>
    </source>
</evidence>